<dbReference type="PANTHER" id="PTHR43884:SF12">
    <property type="entry name" value="ISOVALERYL-COA DEHYDROGENASE, MITOCHONDRIAL-RELATED"/>
    <property type="match status" value="1"/>
</dbReference>
<sequence>MCVGCAAVDRLFSMQTREEALMSKNATGQESLPHTQPTAEAGRLPLPPRVPHRIASEAEALEIASALAEEFRQSAAQRDRERRLPWDEIERYTASGLGAITVPREHGGLGASYETLARVFETICAADPSLGQIPQNHFALIQNLKDTGTPAQQARWFRAVLEGHRFGNAGPERKAKAGHLYQATARLHRDAQGGLRVSGTRFYSTGAIFAHWIPFRAVDEAERPVQVWVRRDAPGVQVIDDWSSFGQRTTASGSVVFDAVAVDEADVVAVWRHAGIPNLSGPVSQLIQAAIDAGIARGALADGLAFVREKSRPWVDSGVASANLDPHLIQEVGQLQVDVDAAQAVLLESARTLDELAAGRVDEAVSARASVAVAEAKILTTEAALAASEQLFALAGSSSTRAAHNLDRHWRNARVHTLHDPVRWKYHLLGNYLLNGALPGRHQWN</sequence>
<evidence type="ECO:0000259" key="3">
    <source>
        <dbReference type="Pfam" id="PF02771"/>
    </source>
</evidence>
<feature type="region of interest" description="Disordered" evidence="2">
    <location>
        <begin position="24"/>
        <end position="46"/>
    </location>
</feature>
<dbReference type="PIRSF" id="PIRSF016578">
    <property type="entry name" value="HsaA"/>
    <property type="match status" value="1"/>
</dbReference>
<dbReference type="Gene3D" id="1.20.140.10">
    <property type="entry name" value="Butyryl-CoA Dehydrogenase, subunit A, domain 3"/>
    <property type="match status" value="1"/>
</dbReference>
<feature type="domain" description="Acyl-CoA dehydrogenase/oxidase N-terminal" evidence="3">
    <location>
        <begin position="64"/>
        <end position="163"/>
    </location>
</feature>
<dbReference type="InterPro" id="IPR046373">
    <property type="entry name" value="Acyl-CoA_Oxase/DH_mid-dom_sf"/>
</dbReference>
<dbReference type="InterPro" id="IPR009100">
    <property type="entry name" value="AcylCoA_DH/oxidase_NM_dom_sf"/>
</dbReference>
<keyword evidence="1" id="KW-0560">Oxidoreductase</keyword>
<evidence type="ECO:0000256" key="1">
    <source>
        <dbReference type="ARBA" id="ARBA00023002"/>
    </source>
</evidence>
<proteinExistence type="predicted"/>
<gene>
    <name evidence="5" type="ORF">EV679_2413</name>
</gene>
<dbReference type="Pfam" id="PF02771">
    <property type="entry name" value="Acyl-CoA_dh_N"/>
    <property type="match status" value="1"/>
</dbReference>
<reference evidence="5 6" key="1">
    <citation type="submission" date="2019-02" db="EMBL/GenBank/DDBJ databases">
        <title>Genomic Encyclopedia of Type Strains, Phase IV (KMG-IV): sequencing the most valuable type-strain genomes for metagenomic binning, comparative biology and taxonomic classification.</title>
        <authorList>
            <person name="Goeker M."/>
        </authorList>
    </citation>
    <scope>NUCLEOTIDE SEQUENCE [LARGE SCALE GENOMIC DNA]</scope>
    <source>
        <strain evidence="5 6">DSM 16618</strain>
    </source>
</reference>
<dbReference type="InterPro" id="IPR037069">
    <property type="entry name" value="AcylCoA_DH/ox_N_sf"/>
</dbReference>
<dbReference type="EMBL" id="SGWZ01000003">
    <property type="protein sequence ID" value="RZS69806.1"/>
    <property type="molecule type" value="Genomic_DNA"/>
</dbReference>
<evidence type="ECO:0000313" key="5">
    <source>
        <dbReference type="EMBL" id="RZS69806.1"/>
    </source>
</evidence>
<organism evidence="5 6">
    <name type="scientific">Kerstersia gyiorum</name>
    <dbReference type="NCBI Taxonomy" id="206506"/>
    <lineage>
        <taxon>Bacteria</taxon>
        <taxon>Pseudomonadati</taxon>
        <taxon>Pseudomonadota</taxon>
        <taxon>Betaproteobacteria</taxon>
        <taxon>Burkholderiales</taxon>
        <taxon>Alcaligenaceae</taxon>
        <taxon>Kerstersia</taxon>
    </lineage>
</organism>
<dbReference type="InterPro" id="IPR013107">
    <property type="entry name" value="Acyl-CoA_DH_C"/>
</dbReference>
<dbReference type="InterPro" id="IPR036250">
    <property type="entry name" value="AcylCo_DH-like_C"/>
</dbReference>
<dbReference type="Proteomes" id="UP000292039">
    <property type="component" value="Unassembled WGS sequence"/>
</dbReference>
<dbReference type="PANTHER" id="PTHR43884">
    <property type="entry name" value="ACYL-COA DEHYDROGENASE"/>
    <property type="match status" value="1"/>
</dbReference>
<dbReference type="SUPFAM" id="SSF56645">
    <property type="entry name" value="Acyl-CoA dehydrogenase NM domain-like"/>
    <property type="match status" value="1"/>
</dbReference>
<dbReference type="GO" id="GO:0050660">
    <property type="term" value="F:flavin adenine dinucleotide binding"/>
    <property type="evidence" value="ECO:0007669"/>
    <property type="project" value="InterPro"/>
</dbReference>
<protein>
    <submittedName>
        <fullName evidence="5">SfnB family sulfur acquisition oxidoreductase</fullName>
    </submittedName>
</protein>
<evidence type="ECO:0000256" key="2">
    <source>
        <dbReference type="SAM" id="MobiDB-lite"/>
    </source>
</evidence>
<dbReference type="Pfam" id="PF08028">
    <property type="entry name" value="Acyl-CoA_dh_2"/>
    <property type="match status" value="1"/>
</dbReference>
<accession>A0A4Q7MN71</accession>
<dbReference type="GO" id="GO:0006552">
    <property type="term" value="P:L-leucine catabolic process"/>
    <property type="evidence" value="ECO:0007669"/>
    <property type="project" value="TreeGrafter"/>
</dbReference>
<evidence type="ECO:0000313" key="6">
    <source>
        <dbReference type="Proteomes" id="UP000292039"/>
    </source>
</evidence>
<feature type="compositionally biased region" description="Polar residues" evidence="2">
    <location>
        <begin position="24"/>
        <end position="38"/>
    </location>
</feature>
<dbReference type="GO" id="GO:0008470">
    <property type="term" value="F:3-methylbutanoyl-CoA dehydrogenase activity"/>
    <property type="evidence" value="ECO:0007669"/>
    <property type="project" value="TreeGrafter"/>
</dbReference>
<evidence type="ECO:0000259" key="4">
    <source>
        <dbReference type="Pfam" id="PF08028"/>
    </source>
</evidence>
<feature type="domain" description="Acyl-CoA dehydrogenase C-terminal" evidence="4">
    <location>
        <begin position="286"/>
        <end position="420"/>
    </location>
</feature>
<dbReference type="NCBIfam" id="TIGR04022">
    <property type="entry name" value="sulfur_SfnB"/>
    <property type="match status" value="1"/>
</dbReference>
<name>A0A4Q7MN71_9BURK</name>
<dbReference type="Gene3D" id="2.40.110.10">
    <property type="entry name" value="Butyryl-CoA Dehydrogenase, subunit A, domain 2"/>
    <property type="match status" value="1"/>
</dbReference>
<comment type="caution">
    <text evidence="5">The sequence shown here is derived from an EMBL/GenBank/DDBJ whole genome shotgun (WGS) entry which is preliminary data.</text>
</comment>
<dbReference type="InterPro" id="IPR013786">
    <property type="entry name" value="AcylCoA_DH/ox_N"/>
</dbReference>
<dbReference type="InterPro" id="IPR023922">
    <property type="entry name" value="S04_starv_induced_SfnB"/>
</dbReference>
<dbReference type="SUPFAM" id="SSF47203">
    <property type="entry name" value="Acyl-CoA dehydrogenase C-terminal domain-like"/>
    <property type="match status" value="1"/>
</dbReference>
<dbReference type="Gene3D" id="1.10.540.10">
    <property type="entry name" value="Acyl-CoA dehydrogenase/oxidase, N-terminal domain"/>
    <property type="match status" value="1"/>
</dbReference>
<dbReference type="AlphaFoldDB" id="A0A4Q7MN71"/>